<dbReference type="PROSITE" id="PS50090">
    <property type="entry name" value="MYB_LIKE"/>
    <property type="match status" value="2"/>
</dbReference>
<gene>
    <name evidence="10" type="ORF">COLO4_29041</name>
</gene>
<dbReference type="GO" id="GO:0000978">
    <property type="term" value="F:RNA polymerase II cis-regulatory region sequence-specific DNA binding"/>
    <property type="evidence" value="ECO:0007669"/>
    <property type="project" value="TreeGrafter"/>
</dbReference>
<organism evidence="10 11">
    <name type="scientific">Corchorus olitorius</name>
    <dbReference type="NCBI Taxonomy" id="93759"/>
    <lineage>
        <taxon>Eukaryota</taxon>
        <taxon>Viridiplantae</taxon>
        <taxon>Streptophyta</taxon>
        <taxon>Embryophyta</taxon>
        <taxon>Tracheophyta</taxon>
        <taxon>Spermatophyta</taxon>
        <taxon>Magnoliopsida</taxon>
        <taxon>eudicotyledons</taxon>
        <taxon>Gunneridae</taxon>
        <taxon>Pentapetalae</taxon>
        <taxon>rosids</taxon>
        <taxon>malvids</taxon>
        <taxon>Malvales</taxon>
        <taxon>Malvaceae</taxon>
        <taxon>Grewioideae</taxon>
        <taxon>Apeibeae</taxon>
        <taxon>Corchorus</taxon>
    </lineage>
</organism>
<dbReference type="FunFam" id="1.10.10.60:FF:000381">
    <property type="entry name" value="Transcription factor MYB119"/>
    <property type="match status" value="1"/>
</dbReference>
<comment type="subcellular location">
    <subcellularLocation>
        <location evidence="1">Nucleus</location>
    </subcellularLocation>
</comment>
<keyword evidence="4" id="KW-0238">DNA-binding</keyword>
<dbReference type="Gene3D" id="1.10.10.60">
    <property type="entry name" value="Homeodomain-like"/>
    <property type="match status" value="2"/>
</dbReference>
<dbReference type="FunFam" id="1.10.10.60:FF:000010">
    <property type="entry name" value="Transcriptional activator Myb isoform A"/>
    <property type="match status" value="1"/>
</dbReference>
<evidence type="ECO:0000256" key="6">
    <source>
        <dbReference type="ARBA" id="ARBA00023242"/>
    </source>
</evidence>
<dbReference type="PANTHER" id="PTHR45614:SF273">
    <property type="entry name" value="MYB DOMAIN PROTEIN 100-RELATED"/>
    <property type="match status" value="1"/>
</dbReference>
<evidence type="ECO:0000256" key="3">
    <source>
        <dbReference type="ARBA" id="ARBA00023015"/>
    </source>
</evidence>
<feature type="region of interest" description="Disordered" evidence="7">
    <location>
        <begin position="123"/>
        <end position="181"/>
    </location>
</feature>
<dbReference type="SUPFAM" id="SSF46689">
    <property type="entry name" value="Homeodomain-like"/>
    <property type="match status" value="1"/>
</dbReference>
<reference evidence="11" key="1">
    <citation type="submission" date="2013-09" db="EMBL/GenBank/DDBJ databases">
        <title>Corchorus olitorius genome sequencing.</title>
        <authorList>
            <person name="Alam M."/>
            <person name="Haque M.S."/>
            <person name="Islam M.S."/>
            <person name="Emdad E.M."/>
            <person name="Islam M.M."/>
            <person name="Ahmed B."/>
            <person name="Halim A."/>
            <person name="Hossen Q.M.M."/>
            <person name="Hossain M.Z."/>
            <person name="Ahmed R."/>
            <person name="Khan M.M."/>
            <person name="Islam R."/>
            <person name="Rashid M.M."/>
            <person name="Khan S.A."/>
            <person name="Rahman M.S."/>
            <person name="Alam M."/>
            <person name="Yahiya A.S."/>
            <person name="Khan M.S."/>
            <person name="Azam M.S."/>
            <person name="Haque T."/>
            <person name="Lashkar M.Z.H."/>
            <person name="Akhand A.I."/>
            <person name="Morshed G."/>
            <person name="Roy S."/>
            <person name="Uddin K.S."/>
            <person name="Rabeya T."/>
            <person name="Hossain A.S."/>
            <person name="Chowdhury A."/>
            <person name="Snigdha A.R."/>
            <person name="Mortoza M.S."/>
            <person name="Matin S.A."/>
            <person name="Hoque S.M.E."/>
            <person name="Islam M.K."/>
            <person name="Roy D.K."/>
            <person name="Haider R."/>
            <person name="Moosa M.M."/>
            <person name="Elias S.M."/>
            <person name="Hasan A.M."/>
            <person name="Jahan S."/>
            <person name="Shafiuddin M."/>
            <person name="Mahmood N."/>
            <person name="Shommy N.S."/>
        </authorList>
    </citation>
    <scope>NUCLEOTIDE SEQUENCE [LARGE SCALE GENOMIC DNA]</scope>
    <source>
        <strain evidence="11">cv. O-4</strain>
    </source>
</reference>
<dbReference type="Proteomes" id="UP000187203">
    <property type="component" value="Unassembled WGS sequence"/>
</dbReference>
<keyword evidence="6" id="KW-0539">Nucleus</keyword>
<dbReference type="GO" id="GO:0005634">
    <property type="term" value="C:nucleus"/>
    <property type="evidence" value="ECO:0007669"/>
    <property type="project" value="UniProtKB-SubCell"/>
</dbReference>
<evidence type="ECO:0000256" key="7">
    <source>
        <dbReference type="SAM" id="MobiDB-lite"/>
    </source>
</evidence>
<dbReference type="PROSITE" id="PS51294">
    <property type="entry name" value="HTH_MYB"/>
    <property type="match status" value="2"/>
</dbReference>
<dbReference type="OrthoDB" id="2143914at2759"/>
<evidence type="ECO:0000313" key="11">
    <source>
        <dbReference type="Proteomes" id="UP000187203"/>
    </source>
</evidence>
<evidence type="ECO:0000256" key="1">
    <source>
        <dbReference type="ARBA" id="ARBA00004123"/>
    </source>
</evidence>
<dbReference type="EMBL" id="AWUE01020203">
    <property type="protein sequence ID" value="OMO69496.1"/>
    <property type="molecule type" value="Genomic_DNA"/>
</dbReference>
<dbReference type="AlphaFoldDB" id="A0A1R3HGK3"/>
<dbReference type="InterPro" id="IPR050560">
    <property type="entry name" value="MYB_TF"/>
</dbReference>
<accession>A0A1R3HGK3</accession>
<feature type="compositionally biased region" description="Low complexity" evidence="7">
    <location>
        <begin position="39"/>
        <end position="49"/>
    </location>
</feature>
<keyword evidence="2" id="KW-0677">Repeat</keyword>
<dbReference type="Pfam" id="PF13921">
    <property type="entry name" value="Myb_DNA-bind_6"/>
    <property type="match status" value="1"/>
</dbReference>
<feature type="domain" description="Myb-like" evidence="8">
    <location>
        <begin position="291"/>
        <end position="341"/>
    </location>
</feature>
<name>A0A1R3HGK3_9ROSI</name>
<proteinExistence type="predicted"/>
<evidence type="ECO:0000256" key="4">
    <source>
        <dbReference type="ARBA" id="ARBA00023125"/>
    </source>
</evidence>
<keyword evidence="3" id="KW-0805">Transcription regulation</keyword>
<dbReference type="InterPro" id="IPR009057">
    <property type="entry name" value="Homeodomain-like_sf"/>
</dbReference>
<keyword evidence="11" id="KW-1185">Reference proteome</keyword>
<comment type="caution">
    <text evidence="10">The sequence shown here is derived from an EMBL/GenBank/DDBJ whole genome shotgun (WGS) entry which is preliminary data.</text>
</comment>
<protein>
    <recommendedName>
        <fullName evidence="12">SANT/Myb domain-containing protein</fullName>
    </recommendedName>
</protein>
<dbReference type="GO" id="GO:0000981">
    <property type="term" value="F:DNA-binding transcription factor activity, RNA polymerase II-specific"/>
    <property type="evidence" value="ECO:0007669"/>
    <property type="project" value="TreeGrafter"/>
</dbReference>
<feature type="compositionally biased region" description="Pro residues" evidence="7">
    <location>
        <begin position="160"/>
        <end position="174"/>
    </location>
</feature>
<feature type="domain" description="HTH myb-type" evidence="9">
    <location>
        <begin position="295"/>
        <end position="345"/>
    </location>
</feature>
<evidence type="ECO:0000313" key="10">
    <source>
        <dbReference type="EMBL" id="OMO69496.1"/>
    </source>
</evidence>
<evidence type="ECO:0000259" key="8">
    <source>
        <dbReference type="PROSITE" id="PS50090"/>
    </source>
</evidence>
<dbReference type="CDD" id="cd00167">
    <property type="entry name" value="SANT"/>
    <property type="match status" value="2"/>
</dbReference>
<feature type="domain" description="Myb-like" evidence="8">
    <location>
        <begin position="244"/>
        <end position="290"/>
    </location>
</feature>
<sequence length="428" mass="48083">MEFDTSFKEDFPFLNSLFTDNPPSFKPSEHFGNGFPFESSSSSSPSPSSKGLFHNFILPDENTNTQPDHVNKNGSSLLNPNPFHQFPSKNNPFLGIPSTCNDGFESYTNGFNNDLNVYIPSLPFAPPDSSDDGGANPNTGILQGSEGCWDFSQKVSTQPQPQPRPQPQPQPQPQPDLSLQPSETLNFQDHQQADSVTAKFGNEVALSGDKNGFQDYQTKNTRFQTRRGCQPQPLIKKTTTPTIKGQWTPQEDRLLNAMVDRHGTKKWSQIAKMLEGRVGKQCRERWHNHLRPDIKKDSWSEEEDIILIEAHKEIGNKWAEIAKRLPGRTENTIKNHWNATKRRQYSRRKGKDQMVVSLLQTYINFQSMLEQDNHHHVASGSAGSVGSNNNVNNAVDFGMPLMAMDSLMETGAGRKELDLLEMISQGKL</sequence>
<evidence type="ECO:0000256" key="2">
    <source>
        <dbReference type="ARBA" id="ARBA00022737"/>
    </source>
</evidence>
<evidence type="ECO:0000256" key="5">
    <source>
        <dbReference type="ARBA" id="ARBA00023163"/>
    </source>
</evidence>
<evidence type="ECO:0000259" key="9">
    <source>
        <dbReference type="PROSITE" id="PS51294"/>
    </source>
</evidence>
<keyword evidence="5" id="KW-0804">Transcription</keyword>
<dbReference type="PANTHER" id="PTHR45614">
    <property type="entry name" value="MYB PROTEIN-RELATED"/>
    <property type="match status" value="1"/>
</dbReference>
<dbReference type="InterPro" id="IPR001005">
    <property type="entry name" value="SANT/Myb"/>
</dbReference>
<feature type="region of interest" description="Disordered" evidence="7">
    <location>
        <begin position="29"/>
        <end position="67"/>
    </location>
</feature>
<feature type="domain" description="HTH myb-type" evidence="9">
    <location>
        <begin position="244"/>
        <end position="294"/>
    </location>
</feature>
<dbReference type="STRING" id="93759.A0A1R3HGK3"/>
<dbReference type="SMART" id="SM00717">
    <property type="entry name" value="SANT"/>
    <property type="match status" value="2"/>
</dbReference>
<evidence type="ECO:0008006" key="12">
    <source>
        <dbReference type="Google" id="ProtNLM"/>
    </source>
</evidence>
<dbReference type="InterPro" id="IPR017930">
    <property type="entry name" value="Myb_dom"/>
</dbReference>